<dbReference type="EC" id="3.2.1.31" evidence="5"/>
<organism evidence="5 6">
    <name type="scientific">Microlunatus parietis</name>
    <dbReference type="NCBI Taxonomy" id="682979"/>
    <lineage>
        <taxon>Bacteria</taxon>
        <taxon>Bacillati</taxon>
        <taxon>Actinomycetota</taxon>
        <taxon>Actinomycetes</taxon>
        <taxon>Propionibacteriales</taxon>
        <taxon>Propionibacteriaceae</taxon>
        <taxon>Microlunatus</taxon>
    </lineage>
</organism>
<dbReference type="RefSeq" id="WP_179755166.1">
    <property type="nucleotide sequence ID" value="NZ_JACCBU010000001.1"/>
</dbReference>
<comment type="caution">
    <text evidence="5">The sequence shown here is derived from an EMBL/GenBank/DDBJ whole genome shotgun (WGS) entry which is preliminary data.</text>
</comment>
<dbReference type="Pfam" id="PF02836">
    <property type="entry name" value="Glyco_hydro_2_C"/>
    <property type="match status" value="1"/>
</dbReference>
<dbReference type="Gene3D" id="2.60.120.260">
    <property type="entry name" value="Galactose-binding domain-like"/>
    <property type="match status" value="1"/>
</dbReference>
<feature type="signal peptide" evidence="2">
    <location>
        <begin position="1"/>
        <end position="32"/>
    </location>
</feature>
<dbReference type="InterPro" id="IPR006103">
    <property type="entry name" value="Glyco_hydro_2_cat"/>
</dbReference>
<dbReference type="EMBL" id="JACCBU010000001">
    <property type="protein sequence ID" value="NYE73573.1"/>
    <property type="molecule type" value="Genomic_DNA"/>
</dbReference>
<dbReference type="InterPro" id="IPR006311">
    <property type="entry name" value="TAT_signal"/>
</dbReference>
<dbReference type="PROSITE" id="PS51318">
    <property type="entry name" value="TAT"/>
    <property type="match status" value="1"/>
</dbReference>
<dbReference type="Gene3D" id="3.20.20.80">
    <property type="entry name" value="Glycosidases"/>
    <property type="match status" value="1"/>
</dbReference>
<dbReference type="PANTHER" id="PTHR42732">
    <property type="entry name" value="BETA-GALACTOSIDASE"/>
    <property type="match status" value="1"/>
</dbReference>
<evidence type="ECO:0000256" key="1">
    <source>
        <dbReference type="ARBA" id="ARBA00007401"/>
    </source>
</evidence>
<gene>
    <name evidence="5" type="ORF">BKA15_004902</name>
</gene>
<dbReference type="SUPFAM" id="SSF51445">
    <property type="entry name" value="(Trans)glycosidases"/>
    <property type="match status" value="1"/>
</dbReference>
<dbReference type="SUPFAM" id="SSF49785">
    <property type="entry name" value="Galactose-binding domain-like"/>
    <property type="match status" value="1"/>
</dbReference>
<feature type="domain" description="Glycoside hydrolase family 2 catalytic" evidence="3">
    <location>
        <begin position="365"/>
        <end position="635"/>
    </location>
</feature>
<evidence type="ECO:0000259" key="3">
    <source>
        <dbReference type="Pfam" id="PF02836"/>
    </source>
</evidence>
<dbReference type="PANTHER" id="PTHR42732:SF1">
    <property type="entry name" value="BETA-MANNOSIDASE"/>
    <property type="match status" value="1"/>
</dbReference>
<sequence>MSWPPARLRRRALIAGAGLTALASTLPHTARAEPGSDREPSGTELRTIDDTVVVFSYGTVLPALDGWTTHEPTRDYLDLDGRWKFAYDRDGAGEAAGWQQPGFDDDDWGTIAVPSSWDLRDNDGWAGYDGADFGKGGSLIDGDGWYRTRVEIPAGWRNRQVRLAFLGAFYRADAWLNGTWLGSHEGGHTPFALPVDGAALRPGRTATIAIRVHRAATYTSYDGTGQPIADDRALPSGPVDYWPYAGLTRSLWLEAVPEVTVAKLLLNADGPTLDARAVIENHGDRPFRGKIIIDPGRRTGGRPVTVPVEVPAGGVAVPAAKLPIPRAPEWSPANPVVLRATATITGTAGRPVTDTLSSTYGRRTVTVGQDQLLLNGKPIFLKGYNWHEETDRSGRSLTRAEYDHELGHAKQLGANLLRNAVYQRHPYVTDWADRNGVLQLDEWDTMWISEAQQAIQLEYGLSAALAAATAWHNHNHPSVIMWGLQNECTPNTPTYRTWLAQMRDAVKAIDLAGRPVTWASATSWDEAFDLADVVGFNEYFGYFYGKSEDLTPTLDQVHANHPGKPIVITENGTWSFWGNHGDPAEAGTEEHHAAYFQAHWDQVVAKPYVAGYAFWLLKDYKQRRNYNMNLNGLSYMGMLRWDGDTPRVVYDTFRAAQPPPWSA</sequence>
<evidence type="ECO:0000313" key="5">
    <source>
        <dbReference type="EMBL" id="NYE73573.1"/>
    </source>
</evidence>
<dbReference type="InterPro" id="IPR017853">
    <property type="entry name" value="GH"/>
</dbReference>
<dbReference type="Pfam" id="PF02837">
    <property type="entry name" value="Glyco_hydro_2_N"/>
    <property type="match status" value="1"/>
</dbReference>
<proteinExistence type="inferred from homology"/>
<dbReference type="GO" id="GO:0004566">
    <property type="term" value="F:beta-glucuronidase activity"/>
    <property type="evidence" value="ECO:0007669"/>
    <property type="project" value="UniProtKB-EC"/>
</dbReference>
<name>A0A7Y9LE84_9ACTN</name>
<dbReference type="InterPro" id="IPR051913">
    <property type="entry name" value="GH2_Domain-Containing"/>
</dbReference>
<comment type="similarity">
    <text evidence="1">Belongs to the glycosyl hydrolase 2 family.</text>
</comment>
<accession>A0A7Y9LE84</accession>
<keyword evidence="5" id="KW-0326">Glycosidase</keyword>
<dbReference type="Proteomes" id="UP000569914">
    <property type="component" value="Unassembled WGS sequence"/>
</dbReference>
<dbReference type="InterPro" id="IPR008979">
    <property type="entry name" value="Galactose-bd-like_sf"/>
</dbReference>
<evidence type="ECO:0000313" key="6">
    <source>
        <dbReference type="Proteomes" id="UP000569914"/>
    </source>
</evidence>
<dbReference type="InterPro" id="IPR006104">
    <property type="entry name" value="Glyco_hydro_2_N"/>
</dbReference>
<feature type="chain" id="PRO_5031550924" evidence="2">
    <location>
        <begin position="33"/>
        <end position="663"/>
    </location>
</feature>
<keyword evidence="2" id="KW-0732">Signal</keyword>
<evidence type="ECO:0000259" key="4">
    <source>
        <dbReference type="Pfam" id="PF02837"/>
    </source>
</evidence>
<dbReference type="PRINTS" id="PR00132">
    <property type="entry name" value="GLHYDRLASE2"/>
</dbReference>
<keyword evidence="5" id="KW-0378">Hydrolase</keyword>
<protein>
    <submittedName>
        <fullName evidence="5">Beta-glucuronidase</fullName>
        <ecNumber evidence="5">3.2.1.31</ecNumber>
    </submittedName>
</protein>
<evidence type="ECO:0000256" key="2">
    <source>
        <dbReference type="SAM" id="SignalP"/>
    </source>
</evidence>
<dbReference type="AlphaFoldDB" id="A0A7Y9LE84"/>
<keyword evidence="6" id="KW-1185">Reference proteome</keyword>
<feature type="domain" description="Glycosyl hydrolases family 2 sugar binding" evidence="4">
    <location>
        <begin position="78"/>
        <end position="255"/>
    </location>
</feature>
<dbReference type="InterPro" id="IPR006101">
    <property type="entry name" value="Glyco_hydro_2"/>
</dbReference>
<dbReference type="GO" id="GO:0005975">
    <property type="term" value="P:carbohydrate metabolic process"/>
    <property type="evidence" value="ECO:0007669"/>
    <property type="project" value="InterPro"/>
</dbReference>
<reference evidence="5 6" key="1">
    <citation type="submission" date="2020-07" db="EMBL/GenBank/DDBJ databases">
        <title>Sequencing the genomes of 1000 actinobacteria strains.</title>
        <authorList>
            <person name="Klenk H.-P."/>
        </authorList>
    </citation>
    <scope>NUCLEOTIDE SEQUENCE [LARGE SCALE GENOMIC DNA]</scope>
    <source>
        <strain evidence="5 6">DSM 22083</strain>
    </source>
</reference>